<feature type="compositionally biased region" description="Pro residues" evidence="1">
    <location>
        <begin position="170"/>
        <end position="181"/>
    </location>
</feature>
<feature type="compositionally biased region" description="Polar residues" evidence="1">
    <location>
        <begin position="434"/>
        <end position="451"/>
    </location>
</feature>
<dbReference type="OrthoDB" id="10396997at2759"/>
<sequence length="677" mass="70573">MSALRNLLGASPSIGRGTTTSSFGSNTSHSGFGHGYTGSTDSNLPEARQVMSTTGGAGISLSSQLSLDRFAEHSNDRLSLGGDVDGKGSMGMGMDAAGDTRMSHATNGVPAALARSGGSSSRISGIGVALTTDEYPAFSPILPSSATTALLAKSGLNRSTSGRSPILYRPTPPQALSPPPSSYHWMAASGLSPPTPHAVNNVMRASPDHSNESATSPSPEAMPYYAVASSSGHGHGPSSSSDQHSETSSNAAKVESRGAPGFAVGLVNFGKGKSGNSSNKSSSSDVTSAVTDVKRSTSKSKGKEKDVDFGFLGRLKSGNGNKAKRGSSSSFGRPGKDPVRVGTRVSGMSFTTHALDGDRGDDQVDEHGSRLRPSSLLNPPNRLSGSGPSPVDSLFPYQTTAPPPVAYSSSTNMHPPSSSQHHYVPSAANRMDDGNTSQPNEPSNALDSEPSSHAARPTSLIASGSSTLPTMRSKRGRSQLYISNDTRWADSVADSFYGSGSWDDHDQTPTPAPVQEVTLRNTFDSQQQHSPYSVVSHYSQPSATPSVAGHAGINGGTQPSTPLSINPFARPPQAFTHSQSPSGDRTSYASNGSNGTDSSLNSYNARPGVPEGLLRPDLRTFVLGLRTRDGGQLLSDVPEDAYVNAIGEPGAEEWHRRESDGADWCFNEQPDAEYYNI</sequence>
<feature type="compositionally biased region" description="Basic and acidic residues" evidence="1">
    <location>
        <begin position="355"/>
        <end position="369"/>
    </location>
</feature>
<protein>
    <submittedName>
        <fullName evidence="2">Uncharacterized protein</fullName>
    </submittedName>
</protein>
<feature type="compositionally biased region" description="Polar residues" evidence="1">
    <location>
        <begin position="575"/>
        <end position="604"/>
    </location>
</feature>
<dbReference type="AlphaFoldDB" id="A0A067NJC6"/>
<organism evidence="2 3">
    <name type="scientific">Pleurotus ostreatus (strain PC15)</name>
    <name type="common">Oyster mushroom</name>
    <dbReference type="NCBI Taxonomy" id="1137138"/>
    <lineage>
        <taxon>Eukaryota</taxon>
        <taxon>Fungi</taxon>
        <taxon>Dikarya</taxon>
        <taxon>Basidiomycota</taxon>
        <taxon>Agaricomycotina</taxon>
        <taxon>Agaricomycetes</taxon>
        <taxon>Agaricomycetidae</taxon>
        <taxon>Agaricales</taxon>
        <taxon>Pleurotineae</taxon>
        <taxon>Pleurotaceae</taxon>
        <taxon>Pleurotus</taxon>
    </lineage>
</organism>
<feature type="compositionally biased region" description="Low complexity" evidence="1">
    <location>
        <begin position="229"/>
        <end position="249"/>
    </location>
</feature>
<feature type="region of interest" description="Disordered" evidence="1">
    <location>
        <begin position="536"/>
        <end position="611"/>
    </location>
</feature>
<feature type="region of interest" description="Disordered" evidence="1">
    <location>
        <begin position="196"/>
        <end position="478"/>
    </location>
</feature>
<dbReference type="Proteomes" id="UP000027073">
    <property type="component" value="Unassembled WGS sequence"/>
</dbReference>
<evidence type="ECO:0000313" key="2">
    <source>
        <dbReference type="EMBL" id="KDQ27100.1"/>
    </source>
</evidence>
<feature type="region of interest" description="Disordered" evidence="1">
    <location>
        <begin position="1"/>
        <end position="44"/>
    </location>
</feature>
<feature type="compositionally biased region" description="Low complexity" evidence="1">
    <location>
        <begin position="17"/>
        <end position="31"/>
    </location>
</feature>
<dbReference type="HOGENOM" id="CLU_406022_0_0_1"/>
<gene>
    <name evidence="2" type="ORF">PLEOSDRAFT_173968</name>
</gene>
<name>A0A067NJC6_PLEO1</name>
<dbReference type="EMBL" id="KL198009">
    <property type="protein sequence ID" value="KDQ27100.1"/>
    <property type="molecule type" value="Genomic_DNA"/>
</dbReference>
<feature type="compositionally biased region" description="Polar residues" evidence="1">
    <location>
        <begin position="536"/>
        <end position="545"/>
    </location>
</feature>
<dbReference type="VEuPathDB" id="FungiDB:PLEOSDRAFT_173968"/>
<feature type="compositionally biased region" description="Polar residues" evidence="1">
    <location>
        <begin position="375"/>
        <end position="387"/>
    </location>
</feature>
<proteinExistence type="predicted"/>
<feature type="region of interest" description="Disordered" evidence="1">
    <location>
        <begin position="159"/>
        <end position="182"/>
    </location>
</feature>
<accession>A0A067NJC6</accession>
<evidence type="ECO:0000313" key="3">
    <source>
        <dbReference type="Proteomes" id="UP000027073"/>
    </source>
</evidence>
<reference evidence="3" key="1">
    <citation type="journal article" date="2014" name="Proc. Natl. Acad. Sci. U.S.A.">
        <title>Extensive sampling of basidiomycete genomes demonstrates inadequacy of the white-rot/brown-rot paradigm for wood decay fungi.</title>
        <authorList>
            <person name="Riley R."/>
            <person name="Salamov A.A."/>
            <person name="Brown D.W."/>
            <person name="Nagy L.G."/>
            <person name="Floudas D."/>
            <person name="Held B.W."/>
            <person name="Levasseur A."/>
            <person name="Lombard V."/>
            <person name="Morin E."/>
            <person name="Otillar R."/>
            <person name="Lindquist E.A."/>
            <person name="Sun H."/>
            <person name="LaButti K.M."/>
            <person name="Schmutz J."/>
            <person name="Jabbour D."/>
            <person name="Luo H."/>
            <person name="Baker S.E."/>
            <person name="Pisabarro A.G."/>
            <person name="Walton J.D."/>
            <person name="Blanchette R.A."/>
            <person name="Henrissat B."/>
            <person name="Martin F."/>
            <person name="Cullen D."/>
            <person name="Hibbett D.S."/>
            <person name="Grigoriev I.V."/>
        </authorList>
    </citation>
    <scope>NUCLEOTIDE SEQUENCE [LARGE SCALE GENOMIC DNA]</scope>
    <source>
        <strain evidence="3">PC15</strain>
    </source>
</reference>
<evidence type="ECO:0000256" key="1">
    <source>
        <dbReference type="SAM" id="MobiDB-lite"/>
    </source>
</evidence>
<dbReference type="InParanoid" id="A0A067NJC6"/>
<feature type="compositionally biased region" description="Low complexity" evidence="1">
    <location>
        <begin position="270"/>
        <end position="284"/>
    </location>
</feature>
<feature type="compositionally biased region" description="Low complexity" evidence="1">
    <location>
        <begin position="408"/>
        <end position="419"/>
    </location>
</feature>
<feature type="compositionally biased region" description="Polar residues" evidence="1">
    <location>
        <begin position="460"/>
        <end position="470"/>
    </location>
</feature>